<keyword evidence="3" id="KW-0378">Hydrolase</keyword>
<evidence type="ECO:0000313" key="3">
    <source>
        <dbReference type="EMBL" id="RTZ14655.1"/>
    </source>
</evidence>
<feature type="active site" description="Proton acceptor" evidence="1">
    <location>
        <position position="17"/>
    </location>
</feature>
<dbReference type="EMBL" id="RXZH01000007">
    <property type="protein sequence ID" value="RTZ14655.1"/>
    <property type="molecule type" value="Genomic_DNA"/>
</dbReference>
<dbReference type="Gene3D" id="3.40.50.11190">
    <property type="match status" value="1"/>
</dbReference>
<keyword evidence="4" id="KW-1185">Reference proteome</keyword>
<evidence type="ECO:0000256" key="2">
    <source>
        <dbReference type="PIRSR" id="PIRSR620023-2"/>
    </source>
</evidence>
<accession>A0A3S0P502</accession>
<dbReference type="OrthoDB" id="9788924at2"/>
<reference evidence="3 4" key="1">
    <citation type="submission" date="2018-12" db="EMBL/GenBank/DDBJ databases">
        <title>Vibrio sp. isolated from China Sea.</title>
        <authorList>
            <person name="Li Y."/>
        </authorList>
    </citation>
    <scope>NUCLEOTIDE SEQUENCE [LARGE SCALE GENOMIC DNA]</scope>
    <source>
        <strain evidence="3 4">BEI207</strain>
    </source>
</reference>
<protein>
    <submittedName>
        <fullName evidence="3">UDP-2,4-diacetamido-2,4, 6-trideoxy-beta-L-altropyranose hydrolase</fullName>
        <ecNumber evidence="3">3.6.1.57</ecNumber>
    </submittedName>
</protein>
<organism evidence="3 4">
    <name type="scientific">Vibrio aquaticus</name>
    <dbReference type="NCBI Taxonomy" id="2496559"/>
    <lineage>
        <taxon>Bacteria</taxon>
        <taxon>Pseudomonadati</taxon>
        <taxon>Pseudomonadota</taxon>
        <taxon>Gammaproteobacteria</taxon>
        <taxon>Vibrionales</taxon>
        <taxon>Vibrionaceae</taxon>
        <taxon>Vibrio</taxon>
    </lineage>
</organism>
<dbReference type="SUPFAM" id="SSF53756">
    <property type="entry name" value="UDP-Glycosyltransferase/glycogen phosphorylase"/>
    <property type="match status" value="2"/>
</dbReference>
<comment type="caution">
    <text evidence="3">The sequence shown here is derived from an EMBL/GenBank/DDBJ whole genome shotgun (WGS) entry which is preliminary data.</text>
</comment>
<dbReference type="GO" id="GO:0016787">
    <property type="term" value="F:hydrolase activity"/>
    <property type="evidence" value="ECO:0007669"/>
    <property type="project" value="UniProtKB-KW"/>
</dbReference>
<dbReference type="Gene3D" id="3.40.50.2000">
    <property type="entry name" value="Glycogen Phosphorylase B"/>
    <property type="match status" value="1"/>
</dbReference>
<dbReference type="Proteomes" id="UP000268973">
    <property type="component" value="Unassembled WGS sequence"/>
</dbReference>
<name>A0A3S0P502_9VIBR</name>
<dbReference type="AlphaFoldDB" id="A0A3S0P502"/>
<evidence type="ECO:0000313" key="4">
    <source>
        <dbReference type="Proteomes" id="UP000268973"/>
    </source>
</evidence>
<gene>
    <name evidence="3" type="primary">pseG</name>
    <name evidence="3" type="ORF">EJ063_15185</name>
</gene>
<dbReference type="RefSeq" id="WP_126575199.1">
    <property type="nucleotide sequence ID" value="NZ_RXZH01000007.1"/>
</dbReference>
<dbReference type="NCBIfam" id="TIGR03590">
    <property type="entry name" value="PseG"/>
    <property type="match status" value="1"/>
</dbReference>
<feature type="binding site" evidence="2">
    <location>
        <position position="172"/>
    </location>
    <ligand>
        <name>substrate</name>
    </ligand>
</feature>
<proteinExistence type="predicted"/>
<dbReference type="InterPro" id="IPR020023">
    <property type="entry name" value="PseG"/>
</dbReference>
<feature type="binding site" evidence="2">
    <location>
        <position position="279"/>
    </location>
    <ligand>
        <name>substrate</name>
    </ligand>
</feature>
<sequence>MKVLVRADSGTEIGTGHIMRCLTLAVELRRRNHEVVFLCQRLEGNISDKIIAEGFEVRFVELLSVNNDKLPHSHWLRNSQSNDAIQTIEVLGECFNGRAHCLIVDHYGIDHRWESIVGQHTDKLLVIDDLADRLHCCDFLIDQTFNRDKNDYDALIPNRCSIMTGTKFALLRSEFSVPNRMVLKARICSRKRSVSNVLIMMGGTDHLNLTRKVLDSILPDERITRITVVLGPTAPHVEQIKNYRELDDRVSIIRDTSEIVELMLAHDICFGAAGTSSWERCATGLPSILTSFAKNQSTILQNLKQFGAIDVFNIDDTGQQILAKLEQLRDEKVYDEMSSMCLKVCDGNGTKRVVDKITQ</sequence>
<evidence type="ECO:0000256" key="1">
    <source>
        <dbReference type="PIRSR" id="PIRSR620023-1"/>
    </source>
</evidence>
<dbReference type="EC" id="3.6.1.57" evidence="3"/>